<dbReference type="EMBL" id="JAHUZB010000003">
    <property type="protein sequence ID" value="MBV7391032.1"/>
    <property type="molecule type" value="Genomic_DNA"/>
</dbReference>
<feature type="domain" description="SCP" evidence="2">
    <location>
        <begin position="174"/>
        <end position="293"/>
    </location>
</feature>
<evidence type="ECO:0000256" key="1">
    <source>
        <dbReference type="SAM" id="SignalP"/>
    </source>
</evidence>
<reference evidence="4 5" key="1">
    <citation type="submission" date="2021-06" db="EMBL/GenBank/DDBJ databases">
        <title>Enterococcus alishanensis sp. nov., a novel lactic acid bacterium isolated from fresh coffee beans.</title>
        <authorList>
            <person name="Chen Y.-S."/>
        </authorList>
    </citation>
    <scope>NUCLEOTIDE SEQUENCE [LARGE SCALE GENOMIC DNA]</scope>
    <source>
        <strain evidence="4 5">ALS3</strain>
    </source>
</reference>
<dbReference type="Pfam" id="PF18885">
    <property type="entry name" value="DUF5648"/>
    <property type="match status" value="1"/>
</dbReference>
<evidence type="ECO:0000259" key="2">
    <source>
        <dbReference type="Pfam" id="PF00188"/>
    </source>
</evidence>
<accession>A0ABS6TDQ8</accession>
<feature type="domain" description="DUF5648" evidence="3">
    <location>
        <begin position="30"/>
        <end position="158"/>
    </location>
</feature>
<feature type="chain" id="PRO_5045757702" evidence="1">
    <location>
        <begin position="27"/>
        <end position="299"/>
    </location>
</feature>
<name>A0ABS6TDQ8_9ENTE</name>
<dbReference type="InterPro" id="IPR014044">
    <property type="entry name" value="CAP_dom"/>
</dbReference>
<proteinExistence type="predicted"/>
<comment type="caution">
    <text evidence="4">The sequence shown here is derived from an EMBL/GenBank/DDBJ whole genome shotgun (WGS) entry which is preliminary data.</text>
</comment>
<protein>
    <submittedName>
        <fullName evidence="4">Uncharacterized protein</fullName>
    </submittedName>
</protein>
<dbReference type="Proteomes" id="UP000774130">
    <property type="component" value="Unassembled WGS sequence"/>
</dbReference>
<dbReference type="RefSeq" id="WP_218326060.1">
    <property type="nucleotide sequence ID" value="NZ_JAHUZB010000003.1"/>
</dbReference>
<evidence type="ECO:0000259" key="3">
    <source>
        <dbReference type="Pfam" id="PF18885"/>
    </source>
</evidence>
<dbReference type="Pfam" id="PF00188">
    <property type="entry name" value="CAP"/>
    <property type="match status" value="1"/>
</dbReference>
<sequence length="299" mass="33521">MKRKFGLALVVLGAFGLFTASSEASADTDMLRVYNPNSGEHFYTGVPNERDGLVRAGWDNEGLGWRAPSSGDRVYRLYNRNEGDHHYTLDVGERDWLIGLGWEDEGTGWFSDRNKGEPLLRLYNPNAKTGSHHYTHSTGERDSLVAAGWRYEGVGWYGVEQDTATSQSIEAQFLTLLNDYRAQQNLGTLTSSTLLKEAARIRTVELLDVYGEERPDGRDSESALAEVGYTDYTAYGYNIIGIDKTTVTNTQQVAQATFDELIADPVTREVIVYPVFNEVGISFKMNDNQPYTFIFFATK</sequence>
<gene>
    <name evidence="4" type="ORF">KUA55_10085</name>
</gene>
<keyword evidence="1" id="KW-0732">Signal</keyword>
<dbReference type="InterPro" id="IPR043708">
    <property type="entry name" value="DUF5648"/>
</dbReference>
<evidence type="ECO:0000313" key="5">
    <source>
        <dbReference type="Proteomes" id="UP000774130"/>
    </source>
</evidence>
<feature type="signal peptide" evidence="1">
    <location>
        <begin position="1"/>
        <end position="26"/>
    </location>
</feature>
<organism evidence="4 5">
    <name type="scientific">Enterococcus alishanensis</name>
    <dbReference type="NCBI Taxonomy" id="1303817"/>
    <lineage>
        <taxon>Bacteria</taxon>
        <taxon>Bacillati</taxon>
        <taxon>Bacillota</taxon>
        <taxon>Bacilli</taxon>
        <taxon>Lactobacillales</taxon>
        <taxon>Enterococcaceae</taxon>
        <taxon>Enterococcus</taxon>
    </lineage>
</organism>
<evidence type="ECO:0000313" key="4">
    <source>
        <dbReference type="EMBL" id="MBV7391032.1"/>
    </source>
</evidence>
<keyword evidence="5" id="KW-1185">Reference proteome</keyword>